<gene>
    <name evidence="1" type="ORF">L1987_07065</name>
</gene>
<organism evidence="1 2">
    <name type="scientific">Smallanthus sonchifolius</name>
    <dbReference type="NCBI Taxonomy" id="185202"/>
    <lineage>
        <taxon>Eukaryota</taxon>
        <taxon>Viridiplantae</taxon>
        <taxon>Streptophyta</taxon>
        <taxon>Embryophyta</taxon>
        <taxon>Tracheophyta</taxon>
        <taxon>Spermatophyta</taxon>
        <taxon>Magnoliopsida</taxon>
        <taxon>eudicotyledons</taxon>
        <taxon>Gunneridae</taxon>
        <taxon>Pentapetalae</taxon>
        <taxon>asterids</taxon>
        <taxon>campanulids</taxon>
        <taxon>Asterales</taxon>
        <taxon>Asteraceae</taxon>
        <taxon>Asteroideae</taxon>
        <taxon>Heliantheae alliance</taxon>
        <taxon>Millerieae</taxon>
        <taxon>Smallanthus</taxon>
    </lineage>
</organism>
<dbReference type="Proteomes" id="UP001056120">
    <property type="component" value="Linkage Group LG02"/>
</dbReference>
<reference evidence="2" key="1">
    <citation type="journal article" date="2022" name="Mol. Ecol. Resour.">
        <title>The genomes of chicory, endive, great burdock and yacon provide insights into Asteraceae palaeo-polyploidization history and plant inulin production.</title>
        <authorList>
            <person name="Fan W."/>
            <person name="Wang S."/>
            <person name="Wang H."/>
            <person name="Wang A."/>
            <person name="Jiang F."/>
            <person name="Liu H."/>
            <person name="Zhao H."/>
            <person name="Xu D."/>
            <person name="Zhang Y."/>
        </authorList>
    </citation>
    <scope>NUCLEOTIDE SEQUENCE [LARGE SCALE GENOMIC DNA]</scope>
    <source>
        <strain evidence="2">cv. Yunnan</strain>
    </source>
</reference>
<dbReference type="EMBL" id="CM042019">
    <property type="protein sequence ID" value="KAI3825574.1"/>
    <property type="molecule type" value="Genomic_DNA"/>
</dbReference>
<keyword evidence="2" id="KW-1185">Reference proteome</keyword>
<reference evidence="1 2" key="2">
    <citation type="journal article" date="2022" name="Mol. Ecol. Resour.">
        <title>The genomes of chicory, endive, great burdock and yacon provide insights into Asteraceae paleo-polyploidization history and plant inulin production.</title>
        <authorList>
            <person name="Fan W."/>
            <person name="Wang S."/>
            <person name="Wang H."/>
            <person name="Wang A."/>
            <person name="Jiang F."/>
            <person name="Liu H."/>
            <person name="Zhao H."/>
            <person name="Xu D."/>
            <person name="Zhang Y."/>
        </authorList>
    </citation>
    <scope>NUCLEOTIDE SEQUENCE [LARGE SCALE GENOMIC DNA]</scope>
    <source>
        <strain evidence="2">cv. Yunnan</strain>
        <tissue evidence="1">Leaves</tissue>
    </source>
</reference>
<evidence type="ECO:0000313" key="2">
    <source>
        <dbReference type="Proteomes" id="UP001056120"/>
    </source>
</evidence>
<sequence>MAGPGSRRSTNAASQSVRGSRIVVAIVIGILLGCILAVLYPRGLFSGDSYSASQFQSRRLSKSNLQIGSTSCESTERVSMLKADIADLSNTNDELEKQVRDLTEKLQAAEQKNGQVEQQVVVSREPQKAGPFGTVKGIRTNPTVLPDETVNPRLAKILEKIAVQKELIVSIANTNVKSMLEVWVSSIKKAGIPNYLVVALDDGIVDFCKENDVPYYMRDPDEGIDSVAKTGSNQLFQD</sequence>
<protein>
    <submittedName>
        <fullName evidence="1">Uncharacterized protein</fullName>
    </submittedName>
</protein>
<evidence type="ECO:0000313" key="1">
    <source>
        <dbReference type="EMBL" id="KAI3825574.1"/>
    </source>
</evidence>
<proteinExistence type="predicted"/>
<accession>A0ACB9K085</accession>
<name>A0ACB9K085_9ASTR</name>
<comment type="caution">
    <text evidence="1">The sequence shown here is derived from an EMBL/GenBank/DDBJ whole genome shotgun (WGS) entry which is preliminary data.</text>
</comment>